<dbReference type="FunFam" id="2.170.150.80:FF:000006">
    <property type="entry name" value="NAC domain-containing protein 100-like"/>
    <property type="match status" value="1"/>
</dbReference>
<keyword evidence="4" id="KW-0539">Nucleus</keyword>
<dbReference type="Gene3D" id="2.170.150.80">
    <property type="entry name" value="NAC domain"/>
    <property type="match status" value="1"/>
</dbReference>
<dbReference type="GO" id="GO:0005634">
    <property type="term" value="C:nucleus"/>
    <property type="evidence" value="ECO:0007669"/>
    <property type="project" value="UniProtKB-ARBA"/>
</dbReference>
<feature type="region of interest" description="Disordered" evidence="5">
    <location>
        <begin position="246"/>
        <end position="270"/>
    </location>
</feature>
<sequence>MRMENFEAARKETFPSAVPHQLQKPAEKEFIQEDDGSIKGPDDFSWLPPGFRFHPTDEEIILHYLTQKVLHNGFVAEAIGEADLNKWEPWDLPKIAKWGERQWWFFSRRDRKYPMGTRTNRATGAGYWKATGKDTEIFMGRGNKRLVGMKKTLVFYRGRVPNAVKTNWIMREYRLEGPPKSSSNREDWVVCKVFYKSIAGVGAGGLHMENNDQTDYSFVDSLITIPTSPPPPLEAPATDYFHVPARGSDGSSSSSTHLLPNIGSSNQDHFKSNQHMIVPSYDYVLKW</sequence>
<gene>
    <name evidence="7" type="ORF">CEPIT_LOCUS42447</name>
</gene>
<evidence type="ECO:0000256" key="4">
    <source>
        <dbReference type="ARBA" id="ARBA00023242"/>
    </source>
</evidence>
<dbReference type="Proteomes" id="UP001152523">
    <property type="component" value="Unassembled WGS sequence"/>
</dbReference>
<dbReference type="Pfam" id="PF02365">
    <property type="entry name" value="NAM"/>
    <property type="match status" value="1"/>
</dbReference>
<proteinExistence type="predicted"/>
<dbReference type="EMBL" id="CAMAPF010001084">
    <property type="protein sequence ID" value="CAH9145738.1"/>
    <property type="molecule type" value="Genomic_DNA"/>
</dbReference>
<evidence type="ECO:0000313" key="8">
    <source>
        <dbReference type="Proteomes" id="UP001152523"/>
    </source>
</evidence>
<dbReference type="PANTHER" id="PTHR31744:SF92">
    <property type="entry name" value="NAC DOMAIN-CONTAINING PROTEIN 87"/>
    <property type="match status" value="1"/>
</dbReference>
<dbReference type="GO" id="GO:0006355">
    <property type="term" value="P:regulation of DNA-templated transcription"/>
    <property type="evidence" value="ECO:0007669"/>
    <property type="project" value="InterPro"/>
</dbReference>
<dbReference type="GO" id="GO:0000976">
    <property type="term" value="F:transcription cis-regulatory region binding"/>
    <property type="evidence" value="ECO:0007669"/>
    <property type="project" value="UniProtKB-ARBA"/>
</dbReference>
<keyword evidence="3" id="KW-0804">Transcription</keyword>
<comment type="caution">
    <text evidence="7">The sequence shown here is derived from an EMBL/GenBank/DDBJ whole genome shotgun (WGS) entry which is preliminary data.</text>
</comment>
<keyword evidence="8" id="KW-1185">Reference proteome</keyword>
<evidence type="ECO:0000313" key="7">
    <source>
        <dbReference type="EMBL" id="CAH9145738.1"/>
    </source>
</evidence>
<keyword evidence="1" id="KW-0805">Transcription regulation</keyword>
<organism evidence="7 8">
    <name type="scientific">Cuscuta epithymum</name>
    <dbReference type="NCBI Taxonomy" id="186058"/>
    <lineage>
        <taxon>Eukaryota</taxon>
        <taxon>Viridiplantae</taxon>
        <taxon>Streptophyta</taxon>
        <taxon>Embryophyta</taxon>
        <taxon>Tracheophyta</taxon>
        <taxon>Spermatophyta</taxon>
        <taxon>Magnoliopsida</taxon>
        <taxon>eudicotyledons</taxon>
        <taxon>Gunneridae</taxon>
        <taxon>Pentapetalae</taxon>
        <taxon>asterids</taxon>
        <taxon>lamiids</taxon>
        <taxon>Solanales</taxon>
        <taxon>Convolvulaceae</taxon>
        <taxon>Cuscuteae</taxon>
        <taxon>Cuscuta</taxon>
        <taxon>Cuscuta subgen. Cuscuta</taxon>
    </lineage>
</organism>
<keyword evidence="2" id="KW-0238">DNA-binding</keyword>
<dbReference type="InterPro" id="IPR036093">
    <property type="entry name" value="NAC_dom_sf"/>
</dbReference>
<dbReference type="PANTHER" id="PTHR31744">
    <property type="entry name" value="PROTEIN CUP-SHAPED COTYLEDON 2-RELATED"/>
    <property type="match status" value="1"/>
</dbReference>
<dbReference type="AlphaFoldDB" id="A0AAV0GCN7"/>
<accession>A0AAV0GCN7</accession>
<dbReference type="InterPro" id="IPR003441">
    <property type="entry name" value="NAC-dom"/>
</dbReference>
<evidence type="ECO:0000256" key="2">
    <source>
        <dbReference type="ARBA" id="ARBA00023125"/>
    </source>
</evidence>
<protein>
    <recommendedName>
        <fullName evidence="6">NAC domain-containing protein</fullName>
    </recommendedName>
</protein>
<evidence type="ECO:0000256" key="1">
    <source>
        <dbReference type="ARBA" id="ARBA00023015"/>
    </source>
</evidence>
<evidence type="ECO:0000256" key="5">
    <source>
        <dbReference type="SAM" id="MobiDB-lite"/>
    </source>
</evidence>
<reference evidence="7" key="1">
    <citation type="submission" date="2022-07" db="EMBL/GenBank/DDBJ databases">
        <authorList>
            <person name="Macas J."/>
            <person name="Novak P."/>
            <person name="Neumann P."/>
        </authorList>
    </citation>
    <scope>NUCLEOTIDE SEQUENCE</scope>
</reference>
<evidence type="ECO:0000256" key="3">
    <source>
        <dbReference type="ARBA" id="ARBA00023163"/>
    </source>
</evidence>
<feature type="compositionally biased region" description="Polar residues" evidence="5">
    <location>
        <begin position="256"/>
        <end position="267"/>
    </location>
</feature>
<feature type="domain" description="NAC" evidence="6">
    <location>
        <begin position="47"/>
        <end position="196"/>
    </location>
</feature>
<name>A0AAV0GCN7_9ASTE</name>
<evidence type="ECO:0000259" key="6">
    <source>
        <dbReference type="PROSITE" id="PS51005"/>
    </source>
</evidence>
<dbReference type="SUPFAM" id="SSF101941">
    <property type="entry name" value="NAC domain"/>
    <property type="match status" value="1"/>
</dbReference>
<dbReference type="PROSITE" id="PS51005">
    <property type="entry name" value="NAC"/>
    <property type="match status" value="1"/>
</dbReference>